<name>A0A7S3PVD8_9STRA</name>
<dbReference type="AlphaFoldDB" id="A0A7S3PVD8"/>
<comment type="similarity">
    <text evidence="3">Belongs to the fucoxanthin chlorophyll protein family.</text>
</comment>
<keyword evidence="4" id="KW-0150">Chloroplast</keyword>
<dbReference type="GO" id="GO:0030076">
    <property type="term" value="C:light-harvesting complex"/>
    <property type="evidence" value="ECO:0007669"/>
    <property type="project" value="UniProtKB-KW"/>
</dbReference>
<gene>
    <name evidence="10" type="ORF">CDEB00056_LOCUS1702</name>
</gene>
<feature type="binding site" evidence="8">
    <location>
        <position position="218"/>
    </location>
    <ligand>
        <name>chlorophyll a</name>
        <dbReference type="ChEBI" id="CHEBI:58416"/>
        <label>1</label>
    </ligand>
</feature>
<sequence>MKISAPILTFMSVVGLAAGFAPNAAIKTATSLSLSDIPMGNAGYPEVNGWSADPSKFCAGLPGAVAPLGEFDPLGLVSKYGLSVDEIKRYRESEVTHGRVAMLASLGYLVGESFHPFFGGVISGPANSHLAQVQDVAPGFFIALTAAIGASELYRAKTGWNAPPKGLSKIVDDPNSAFGARLNDDYYPGDIGFDPLGLKPKTASGFAEMQTKELNNGRLAMIGAIGMLIQETVSEQTIMDTLKTMM</sequence>
<dbReference type="SUPFAM" id="SSF103511">
    <property type="entry name" value="Chlorophyll a-b binding protein"/>
    <property type="match status" value="1"/>
</dbReference>
<protein>
    <recommendedName>
        <fullName evidence="11">Plastid light harvesting protein</fullName>
    </recommendedName>
</protein>
<dbReference type="InterPro" id="IPR001344">
    <property type="entry name" value="Chloro_AB-bd_pln"/>
</dbReference>
<comment type="subcellular location">
    <subcellularLocation>
        <location evidence="2">Plastid</location>
        <location evidence="2">Chloroplast</location>
    </subcellularLocation>
</comment>
<organism evidence="10">
    <name type="scientific">Chaetoceros debilis</name>
    <dbReference type="NCBI Taxonomy" id="122233"/>
    <lineage>
        <taxon>Eukaryota</taxon>
        <taxon>Sar</taxon>
        <taxon>Stramenopiles</taxon>
        <taxon>Ochrophyta</taxon>
        <taxon>Bacillariophyta</taxon>
        <taxon>Coscinodiscophyceae</taxon>
        <taxon>Chaetocerotophycidae</taxon>
        <taxon>Chaetocerotales</taxon>
        <taxon>Chaetocerotaceae</taxon>
        <taxon>Chaetoceros</taxon>
    </lineage>
</organism>
<keyword evidence="9" id="KW-0732">Signal</keyword>
<dbReference type="GO" id="GO:0009765">
    <property type="term" value="P:photosynthesis, light harvesting"/>
    <property type="evidence" value="ECO:0007669"/>
    <property type="project" value="InterPro"/>
</dbReference>
<keyword evidence="8" id="KW-0157">Chromophore</keyword>
<evidence type="ECO:0000256" key="4">
    <source>
        <dbReference type="ARBA" id="ARBA00022528"/>
    </source>
</evidence>
<dbReference type="PANTHER" id="PTHR21649">
    <property type="entry name" value="CHLOROPHYLL A/B BINDING PROTEIN"/>
    <property type="match status" value="1"/>
</dbReference>
<proteinExistence type="inferred from homology"/>
<dbReference type="EMBL" id="HBIO01002394">
    <property type="protein sequence ID" value="CAE0456861.1"/>
    <property type="molecule type" value="Transcribed_RNA"/>
</dbReference>
<keyword evidence="5" id="KW-0602">Photosynthesis</keyword>
<dbReference type="Gene3D" id="1.10.3460.10">
    <property type="entry name" value="Chlorophyll a/b binding protein domain"/>
    <property type="match status" value="1"/>
</dbReference>
<evidence type="ECO:0000256" key="9">
    <source>
        <dbReference type="SAM" id="SignalP"/>
    </source>
</evidence>
<evidence type="ECO:0000256" key="2">
    <source>
        <dbReference type="ARBA" id="ARBA00004229"/>
    </source>
</evidence>
<feature type="binding site" evidence="8">
    <location>
        <position position="230"/>
    </location>
    <ligand>
        <name>chlorophyll a</name>
        <dbReference type="ChEBI" id="CHEBI:58416"/>
        <label>1</label>
    </ligand>
</feature>
<evidence type="ECO:0000256" key="7">
    <source>
        <dbReference type="ARBA" id="ARBA00023243"/>
    </source>
</evidence>
<dbReference type="GO" id="GO:0009507">
    <property type="term" value="C:chloroplast"/>
    <property type="evidence" value="ECO:0007669"/>
    <property type="project" value="UniProtKB-SubCell"/>
</dbReference>
<evidence type="ECO:0000256" key="1">
    <source>
        <dbReference type="ARBA" id="ARBA00004022"/>
    </source>
</evidence>
<feature type="binding site" description="axial binding residue" evidence="8">
    <location>
        <position position="99"/>
    </location>
    <ligand>
        <name>chlorophyll b</name>
        <dbReference type="ChEBI" id="CHEBI:61721"/>
        <label>1</label>
    </ligand>
    <ligandPart>
        <name>Mg</name>
        <dbReference type="ChEBI" id="CHEBI:25107"/>
    </ligandPart>
</feature>
<evidence type="ECO:0008006" key="11">
    <source>
        <dbReference type="Google" id="ProtNLM"/>
    </source>
</evidence>
<dbReference type="GO" id="GO:0016168">
    <property type="term" value="F:chlorophyll binding"/>
    <property type="evidence" value="ECO:0007669"/>
    <property type="project" value="UniProtKB-KW"/>
</dbReference>
<dbReference type="InterPro" id="IPR022796">
    <property type="entry name" value="Chloroa_b-bind"/>
</dbReference>
<dbReference type="Pfam" id="PF00504">
    <property type="entry name" value="Chloroa_b-bind"/>
    <property type="match status" value="1"/>
</dbReference>
<evidence type="ECO:0000256" key="6">
    <source>
        <dbReference type="ARBA" id="ARBA00022640"/>
    </source>
</evidence>
<feature type="binding site" evidence="8">
    <location>
        <position position="213"/>
    </location>
    <ligand>
        <name>chlorophyll a</name>
        <dbReference type="ChEBI" id="CHEBI:58416"/>
        <label>1</label>
    </ligand>
</feature>
<feature type="binding site" evidence="8">
    <location>
        <position position="94"/>
    </location>
    <ligand>
        <name>chlorophyll a</name>
        <dbReference type="ChEBI" id="CHEBI:58416"/>
        <label>1</label>
    </ligand>
</feature>
<evidence type="ECO:0000256" key="5">
    <source>
        <dbReference type="ARBA" id="ARBA00022531"/>
    </source>
</evidence>
<accession>A0A7S3PVD8</accession>
<feature type="binding site" evidence="8">
    <location>
        <position position="216"/>
    </location>
    <ligand>
        <name>chlorophyll a</name>
        <dbReference type="ChEBI" id="CHEBI:58416"/>
        <label>5</label>
    </ligand>
</feature>
<keyword evidence="8" id="KW-0148">Chlorophyll</keyword>
<evidence type="ECO:0000256" key="3">
    <source>
        <dbReference type="ARBA" id="ARBA00005933"/>
    </source>
</evidence>
<feature type="signal peptide" evidence="9">
    <location>
        <begin position="1"/>
        <end position="19"/>
    </location>
</feature>
<evidence type="ECO:0000313" key="10">
    <source>
        <dbReference type="EMBL" id="CAE0456861.1"/>
    </source>
</evidence>
<evidence type="ECO:0000256" key="8">
    <source>
        <dbReference type="PIRSR" id="PIRSR601344-1"/>
    </source>
</evidence>
<keyword evidence="7" id="KW-0437">Light-harvesting polypeptide</keyword>
<keyword evidence="6" id="KW-0934">Plastid</keyword>
<reference evidence="10" key="1">
    <citation type="submission" date="2021-01" db="EMBL/GenBank/DDBJ databases">
        <authorList>
            <person name="Corre E."/>
            <person name="Pelletier E."/>
            <person name="Niang G."/>
            <person name="Scheremetjew M."/>
            <person name="Finn R."/>
            <person name="Kale V."/>
            <person name="Holt S."/>
            <person name="Cochrane G."/>
            <person name="Meng A."/>
            <person name="Brown T."/>
            <person name="Cohen L."/>
        </authorList>
    </citation>
    <scope>NUCLEOTIDE SEQUENCE</scope>
    <source>
        <strain evidence="10">MM31A-1</strain>
    </source>
</reference>
<feature type="chain" id="PRO_5031287227" description="Plastid light harvesting protein" evidence="9">
    <location>
        <begin position="20"/>
        <end position="246"/>
    </location>
</feature>
<comment type="function">
    <text evidence="1">The light-harvesting complex (LHC) functions as a light receptor, it captures and delivers excitation energy to photosystems with which it is closely associated. Energy is transferred from the carotenoid and chlorophyll C (or B) to chlorophyll A and the photosynthetic reaction centers where it is used to synthesize ATP and reducing power.</text>
</comment>
<feature type="binding site" evidence="8">
    <location>
        <position position="97"/>
    </location>
    <ligand>
        <name>chlorophyll a</name>
        <dbReference type="ChEBI" id="CHEBI:58416"/>
        <label>1</label>
    </ligand>
</feature>
<dbReference type="GO" id="GO:0016020">
    <property type="term" value="C:membrane"/>
    <property type="evidence" value="ECO:0007669"/>
    <property type="project" value="InterPro"/>
</dbReference>
<feature type="binding site" evidence="8">
    <location>
        <position position="212"/>
    </location>
    <ligand>
        <name>chlorophyll a</name>
        <dbReference type="ChEBI" id="CHEBI:58416"/>
        <label>1</label>
    </ligand>
</feature>